<dbReference type="AlphaFoldDB" id="A0A1E5UCJ3"/>
<accession>A0A1E5UCJ3</accession>
<evidence type="ECO:0000256" key="1">
    <source>
        <dbReference type="ARBA" id="ARBA00022729"/>
    </source>
</evidence>
<comment type="caution">
    <text evidence="5">The sequence shown here is derived from an EMBL/GenBank/DDBJ whole genome shotgun (WGS) entry which is preliminary data.</text>
</comment>
<dbReference type="STRING" id="237258.SAMN04489756_105169"/>
<dbReference type="InterPro" id="IPR026444">
    <property type="entry name" value="Secre_tail"/>
</dbReference>
<dbReference type="NCBIfam" id="TIGR04183">
    <property type="entry name" value="Por_Secre_tail"/>
    <property type="match status" value="1"/>
</dbReference>
<dbReference type="PATRIC" id="fig|237258.4.peg.920"/>
<feature type="compositionally biased region" description="Polar residues" evidence="2">
    <location>
        <begin position="46"/>
        <end position="61"/>
    </location>
</feature>
<reference evidence="5 6" key="1">
    <citation type="submission" date="2016-09" db="EMBL/GenBank/DDBJ databases">
        <authorList>
            <person name="Capua I."/>
            <person name="De Benedictis P."/>
            <person name="Joannis T."/>
            <person name="Lombin L.H."/>
            <person name="Cattoli G."/>
        </authorList>
    </citation>
    <scope>NUCLEOTIDE SEQUENCE [LARGE SCALE GENOMIC DNA]</scope>
    <source>
        <strain evidence="5 6">NRS-1</strain>
    </source>
</reference>
<dbReference type="InterPro" id="IPR029062">
    <property type="entry name" value="Class_I_gatase-like"/>
</dbReference>
<dbReference type="OrthoDB" id="626902at2"/>
<evidence type="ECO:0000259" key="4">
    <source>
        <dbReference type="Pfam" id="PF18962"/>
    </source>
</evidence>
<keyword evidence="6" id="KW-1185">Reference proteome</keyword>
<feature type="domain" description="Secretion system C-terminal sorting" evidence="4">
    <location>
        <begin position="324"/>
        <end position="383"/>
    </location>
</feature>
<dbReference type="SUPFAM" id="SSF52317">
    <property type="entry name" value="Class I glutamine amidotransferase-like"/>
    <property type="match status" value="1"/>
</dbReference>
<proteinExistence type="predicted"/>
<dbReference type="RefSeq" id="WP_069800490.1">
    <property type="nucleotide sequence ID" value="NZ_CP034157.1"/>
</dbReference>
<feature type="region of interest" description="Disordered" evidence="2">
    <location>
        <begin position="40"/>
        <end position="61"/>
    </location>
</feature>
<dbReference type="KEGG" id="cnr:EB819_10670"/>
<dbReference type="Proteomes" id="UP000095601">
    <property type="component" value="Unassembled WGS sequence"/>
</dbReference>
<protein>
    <submittedName>
        <fullName evidence="5">Por secretion system C-terminal sorting domain protein</fullName>
    </submittedName>
</protein>
<evidence type="ECO:0000256" key="2">
    <source>
        <dbReference type="SAM" id="MobiDB-lite"/>
    </source>
</evidence>
<organism evidence="5 6">
    <name type="scientific">Cloacibacterium normanense</name>
    <dbReference type="NCBI Taxonomy" id="237258"/>
    <lineage>
        <taxon>Bacteria</taxon>
        <taxon>Pseudomonadati</taxon>
        <taxon>Bacteroidota</taxon>
        <taxon>Flavobacteriia</taxon>
        <taxon>Flavobacteriales</taxon>
        <taxon>Weeksellaceae</taxon>
    </lineage>
</organism>
<evidence type="ECO:0000256" key="3">
    <source>
        <dbReference type="SAM" id="SignalP"/>
    </source>
</evidence>
<keyword evidence="1 3" id="KW-0732">Signal</keyword>
<gene>
    <name evidence="5" type="ORF">BHF72_0740</name>
</gene>
<name>A0A1E5UCJ3_9FLAO</name>
<evidence type="ECO:0000313" key="6">
    <source>
        <dbReference type="Proteomes" id="UP000095601"/>
    </source>
</evidence>
<evidence type="ECO:0000313" key="5">
    <source>
        <dbReference type="EMBL" id="OEL10375.1"/>
    </source>
</evidence>
<dbReference type="Gene3D" id="3.40.50.880">
    <property type="match status" value="1"/>
</dbReference>
<dbReference type="Pfam" id="PF18962">
    <property type="entry name" value="Por_Secre_tail"/>
    <property type="match status" value="1"/>
</dbReference>
<feature type="signal peptide" evidence="3">
    <location>
        <begin position="1"/>
        <end position="20"/>
    </location>
</feature>
<dbReference type="EMBL" id="MKGI01000078">
    <property type="protein sequence ID" value="OEL10375.1"/>
    <property type="molecule type" value="Genomic_DNA"/>
</dbReference>
<feature type="chain" id="PRO_5009186894" evidence="3">
    <location>
        <begin position="21"/>
        <end position="392"/>
    </location>
</feature>
<sequence>MKKILSVFTLILFLSSNAQTKILFDATKAEMAGNADWVIDADSKSGGESNPQRIPTPAQSGITASTSETYWNGGISAWAIDLVKQGYYVETLPRTGGVISYGNPNNDQDLSNYKVFIVTEPNSQFTMAEKDAIINFVKNGGGLYMIADHDNSDRNGDGWDSPAIWNDLVSTNSVVANPFGITFDVVTFSQTTTNFANIPSNTILNGSAGTPRAMQFSAGASMTLNKTANPSVQGLVFKTGASTTGTTNVMFATATYGAGKVCALGDSSVPDDGTGDTGDNLYDGYFADASGNHRPLLINSVIWLATSSGLATDDIMKPELSVNIYPNPSSDFVYVQSKTSEKYHLTLMDSSGKVLQSIPNTDKISITSYPKGIYYLVIKNDKGFKNFKVEKK</sequence>